<reference evidence="2" key="1">
    <citation type="submission" date="2021-01" db="EMBL/GenBank/DDBJ databases">
        <authorList>
            <person name="Li R."/>
            <person name="Bekaert M."/>
        </authorList>
    </citation>
    <scope>NUCLEOTIDE SEQUENCE</scope>
    <source>
        <strain evidence="2">Farmed</strain>
    </source>
</reference>
<comment type="caution">
    <text evidence="2">The sequence shown here is derived from an EMBL/GenBank/DDBJ whole genome shotgun (WGS) entry which is preliminary data.</text>
</comment>
<dbReference type="InterPro" id="IPR000477">
    <property type="entry name" value="RT_dom"/>
</dbReference>
<dbReference type="AlphaFoldDB" id="A0A812C3Z9"/>
<evidence type="ECO:0000313" key="2">
    <source>
        <dbReference type="EMBL" id="CAE1255455.1"/>
    </source>
</evidence>
<evidence type="ECO:0000259" key="1">
    <source>
        <dbReference type="PROSITE" id="PS50878"/>
    </source>
</evidence>
<dbReference type="EMBL" id="CAHIKZ030001180">
    <property type="protein sequence ID" value="CAE1255455.1"/>
    <property type="molecule type" value="Genomic_DNA"/>
</dbReference>
<accession>A0A812C3Z9</accession>
<dbReference type="OrthoDB" id="10062389at2759"/>
<feature type="domain" description="Reverse transcriptase" evidence="1">
    <location>
        <begin position="1"/>
        <end position="144"/>
    </location>
</feature>
<protein>
    <recommendedName>
        <fullName evidence="1">Reverse transcriptase domain-containing protein</fullName>
    </recommendedName>
</protein>
<dbReference type="PROSITE" id="PS50878">
    <property type="entry name" value="RT_POL"/>
    <property type="match status" value="1"/>
</dbReference>
<proteinExistence type="predicted"/>
<evidence type="ECO:0000313" key="3">
    <source>
        <dbReference type="Proteomes" id="UP000597762"/>
    </source>
</evidence>
<keyword evidence="3" id="KW-1185">Reference proteome</keyword>
<dbReference type="PANTHER" id="PTHR33332">
    <property type="entry name" value="REVERSE TRANSCRIPTASE DOMAIN-CONTAINING PROTEIN"/>
    <property type="match status" value="1"/>
</dbReference>
<dbReference type="Proteomes" id="UP000597762">
    <property type="component" value="Unassembled WGS sequence"/>
</dbReference>
<organism evidence="2 3">
    <name type="scientific">Acanthosepion pharaonis</name>
    <name type="common">Pharaoh cuttlefish</name>
    <name type="synonym">Sepia pharaonis</name>
    <dbReference type="NCBI Taxonomy" id="158019"/>
    <lineage>
        <taxon>Eukaryota</taxon>
        <taxon>Metazoa</taxon>
        <taxon>Spiralia</taxon>
        <taxon>Lophotrochozoa</taxon>
        <taxon>Mollusca</taxon>
        <taxon>Cephalopoda</taxon>
        <taxon>Coleoidea</taxon>
        <taxon>Decapodiformes</taxon>
        <taxon>Sepiida</taxon>
        <taxon>Sepiina</taxon>
        <taxon>Sepiidae</taxon>
        <taxon>Acanthosepion</taxon>
    </lineage>
</organism>
<sequence>MGQLFDLIQSFLSNCELKVVPNGFSSSSYPTNAGVPQGSILGPTLFLIYINDLPDAINSQVGIYADDTTIYSCLKNKSSKSFPDTQLLESTSLRLLGLMLTTDLRWNKYIESIALSTARKVGFLCRARKFFSPESILQIYNHFLTDAPSPLSVCFTNTFMAIAPRSCIRWFPDFMSSSALQGWHPTLTPSLLKLLNVAVSSTPIASCLTPLACGTPFPIPVSLRAIIFSYSNVMSINISSCLDLSTTLLLILSSITPI</sequence>
<name>A0A812C3Z9_ACAPH</name>
<gene>
    <name evidence="2" type="ORF">SPHA_29610</name>
</gene>
<dbReference type="Pfam" id="PF00078">
    <property type="entry name" value="RVT_1"/>
    <property type="match status" value="1"/>
</dbReference>